<evidence type="ECO:0000313" key="4">
    <source>
        <dbReference type="EMBL" id="ADO98199.1"/>
    </source>
</evidence>
<dbReference type="Gene3D" id="3.90.25.10">
    <property type="entry name" value="UDP-galactose 4-epimerase, domain 1"/>
    <property type="match status" value="1"/>
</dbReference>
<keyword evidence="1" id="KW-0521">NADP</keyword>
<keyword evidence="2" id="KW-0119">Carbohydrate metabolism</keyword>
<dbReference type="PANTHER" id="PTHR43103:SF3">
    <property type="entry name" value="ADP-L-GLYCERO-D-MANNO-HEPTOSE-6-EPIMERASE"/>
    <property type="match status" value="1"/>
</dbReference>
<dbReference type="KEGG" id="vg:10328702"/>
<name>E3SL51_9CAUD</name>
<dbReference type="Pfam" id="PF01370">
    <property type="entry name" value="Epimerase"/>
    <property type="match status" value="1"/>
</dbReference>
<gene>
    <name evidence="4" type="ORF">SSSM7_133</name>
</gene>
<organism evidence="4 5">
    <name type="scientific">Synechococcus phage S-SSM7</name>
    <dbReference type="NCBI Taxonomy" id="445686"/>
    <lineage>
        <taxon>Viruses</taxon>
        <taxon>Duplodnaviria</taxon>
        <taxon>Heunggongvirae</taxon>
        <taxon>Uroviricota</taxon>
        <taxon>Caudoviricetes</taxon>
        <taxon>Pantevenvirales</taxon>
        <taxon>Kyanoviridae</taxon>
        <taxon>Lipsvirus</taxon>
        <taxon>Lipsvirus ssm7</taxon>
    </lineage>
</organism>
<dbReference type="InterPro" id="IPR036291">
    <property type="entry name" value="NAD(P)-bd_dom_sf"/>
</dbReference>
<dbReference type="SUPFAM" id="SSF51735">
    <property type="entry name" value="NAD(P)-binding Rossmann-fold domains"/>
    <property type="match status" value="1"/>
</dbReference>
<keyword evidence="5" id="KW-1185">Reference proteome</keyword>
<dbReference type="InterPro" id="IPR001509">
    <property type="entry name" value="Epimerase_deHydtase"/>
</dbReference>
<dbReference type="EMBL" id="GU071098">
    <property type="protein sequence ID" value="ADO98199.1"/>
    <property type="molecule type" value="Genomic_DNA"/>
</dbReference>
<evidence type="ECO:0000256" key="2">
    <source>
        <dbReference type="ARBA" id="ARBA00023277"/>
    </source>
</evidence>
<dbReference type="OrthoDB" id="12340at10239"/>
<sequence length="269" mass="30737">MIIITGYKGFIGQAFEKRIDPENLYRVEKDGAFDFLNQYDKWDEVEMILHQGAISSTTETDVNKIHKYNIEFSIALFEKAIEYSIPVKYASSASVYGKIHSEYGYLKGTINPLNFYALSKATVDYWVLDHMDEFEQVQGFRYFNVYGDGEEHKGDQASPISKFTKQARETKVIKIFEDSEYAFRDFVCVDDVVDVVLDNTAGSGIYDVGTGNPISFQEVAELIAKKEGAEIEVIPFPKHLEGKYQEYTCADNSWYQHDYTTVSSYMGIS</sequence>
<proteinExistence type="predicted"/>
<evidence type="ECO:0000259" key="3">
    <source>
        <dbReference type="Pfam" id="PF01370"/>
    </source>
</evidence>
<reference evidence="4 5" key="1">
    <citation type="journal article" date="2010" name="Environ. Microbiol.">
        <title>Genomic analysis of oceanic cyanobacterial myoviruses compared with T4-like myoviruses from diverse hosts and environments.</title>
        <authorList>
            <person name="Sullivan M.B."/>
            <person name="Huang K.H."/>
            <person name="Ignacio-Espinoza J.C."/>
            <person name="Berlin A.M."/>
            <person name="Kelly L."/>
            <person name="Weigele P.R."/>
            <person name="DeFrancesco A.S."/>
            <person name="Kern S.E."/>
            <person name="Thompson L.R."/>
            <person name="Young S."/>
            <person name="Yandava C."/>
            <person name="Fu R."/>
            <person name="Krastins B."/>
            <person name="Chase M."/>
            <person name="Sarracino D."/>
            <person name="Osburne M.S."/>
            <person name="Henn M.R."/>
            <person name="Chisholm S.W."/>
        </authorList>
    </citation>
    <scope>NUCLEOTIDE SEQUENCE [LARGE SCALE GENOMIC DNA]</scope>
    <source>
        <strain evidence="4">8109-3</strain>
    </source>
</reference>
<evidence type="ECO:0000256" key="1">
    <source>
        <dbReference type="ARBA" id="ARBA00022857"/>
    </source>
</evidence>
<dbReference type="GeneID" id="10328702"/>
<evidence type="ECO:0000313" key="5">
    <source>
        <dbReference type="Proteomes" id="UP000006527"/>
    </source>
</evidence>
<accession>E3SL51</accession>
<protein>
    <submittedName>
        <fullName evidence="4">Putative nucleotide-sugar epimerase</fullName>
    </submittedName>
</protein>
<feature type="domain" description="NAD-dependent epimerase/dehydratase" evidence="3">
    <location>
        <begin position="2"/>
        <end position="197"/>
    </location>
</feature>
<dbReference type="PANTHER" id="PTHR43103">
    <property type="entry name" value="NUCLEOSIDE-DIPHOSPHATE-SUGAR EPIMERASE"/>
    <property type="match status" value="1"/>
</dbReference>
<dbReference type="Gene3D" id="3.40.50.720">
    <property type="entry name" value="NAD(P)-binding Rossmann-like Domain"/>
    <property type="match status" value="1"/>
</dbReference>
<dbReference type="RefSeq" id="YP_004324186.1">
    <property type="nucleotide sequence ID" value="NC_015287.1"/>
</dbReference>
<dbReference type="Proteomes" id="UP000006527">
    <property type="component" value="Segment"/>
</dbReference>